<dbReference type="AlphaFoldDB" id="A0A846XXS5"/>
<dbReference type="EMBL" id="JAAXOP010000003">
    <property type="protein sequence ID" value="NKY50171.1"/>
    <property type="molecule type" value="Genomic_DNA"/>
</dbReference>
<comment type="caution">
    <text evidence="1">The sequence shown here is derived from an EMBL/GenBank/DDBJ whole genome shotgun (WGS) entry which is preliminary data.</text>
</comment>
<keyword evidence="2" id="KW-1185">Reference proteome</keyword>
<reference evidence="1 2" key="1">
    <citation type="submission" date="2020-04" db="EMBL/GenBank/DDBJ databases">
        <title>MicrobeNet Type strains.</title>
        <authorList>
            <person name="Nicholson A.C."/>
        </authorList>
    </citation>
    <scope>NUCLEOTIDE SEQUENCE [LARGE SCALE GENOMIC DNA]</scope>
    <source>
        <strain evidence="1 2">JCM 12354</strain>
    </source>
</reference>
<gene>
    <name evidence="1" type="ORF">HGA08_08120</name>
</gene>
<dbReference type="RefSeq" id="WP_157102787.1">
    <property type="nucleotide sequence ID" value="NZ_JAAXOP010000003.1"/>
</dbReference>
<accession>A0A846XXS5</accession>
<evidence type="ECO:0000313" key="2">
    <source>
        <dbReference type="Proteomes" id="UP000565711"/>
    </source>
</evidence>
<protein>
    <submittedName>
        <fullName evidence="1">Uncharacterized protein</fullName>
    </submittedName>
</protein>
<organism evidence="1 2">
    <name type="scientific">Nocardia vermiculata</name>
    <dbReference type="NCBI Taxonomy" id="257274"/>
    <lineage>
        <taxon>Bacteria</taxon>
        <taxon>Bacillati</taxon>
        <taxon>Actinomycetota</taxon>
        <taxon>Actinomycetes</taxon>
        <taxon>Mycobacteriales</taxon>
        <taxon>Nocardiaceae</taxon>
        <taxon>Nocardia</taxon>
    </lineage>
</organism>
<evidence type="ECO:0000313" key="1">
    <source>
        <dbReference type="EMBL" id="NKY50171.1"/>
    </source>
</evidence>
<name>A0A846XXS5_9NOCA</name>
<proteinExistence type="predicted"/>
<dbReference type="Proteomes" id="UP000565711">
    <property type="component" value="Unassembled WGS sequence"/>
</dbReference>
<sequence length="57" mass="5899">MPTPECRALRARLAAEIETLLTSPYPPPDIDLCARLAALAARLRQPTAGGSVLGAAA</sequence>